<dbReference type="Proteomes" id="UP001156441">
    <property type="component" value="Unassembled WGS sequence"/>
</dbReference>
<evidence type="ECO:0000256" key="2">
    <source>
        <dbReference type="SAM" id="SignalP"/>
    </source>
</evidence>
<name>A0ABT2J9C7_9PSEU</name>
<evidence type="ECO:0000256" key="1">
    <source>
        <dbReference type="SAM" id="MobiDB-lite"/>
    </source>
</evidence>
<evidence type="ECO:0008006" key="5">
    <source>
        <dbReference type="Google" id="ProtNLM"/>
    </source>
</evidence>
<feature type="chain" id="PRO_5045329837" description="Twin-arginine translocation signal domain-containing protein" evidence="2">
    <location>
        <begin position="35"/>
        <end position="64"/>
    </location>
</feature>
<dbReference type="EMBL" id="JAFFZE010000012">
    <property type="protein sequence ID" value="MCT2584472.1"/>
    <property type="molecule type" value="Genomic_DNA"/>
</dbReference>
<sequence>MPPPEPSRRHFFRITATAATAATGLALTPGLAPATPPAPSPAGVDPYTGEPLNAGPNCDRGFNL</sequence>
<organism evidence="3 4">
    <name type="scientific">Actinophytocola gossypii</name>
    <dbReference type="NCBI Taxonomy" id="2812003"/>
    <lineage>
        <taxon>Bacteria</taxon>
        <taxon>Bacillati</taxon>
        <taxon>Actinomycetota</taxon>
        <taxon>Actinomycetes</taxon>
        <taxon>Pseudonocardiales</taxon>
        <taxon>Pseudonocardiaceae</taxon>
    </lineage>
</organism>
<feature type="signal peptide" evidence="2">
    <location>
        <begin position="1"/>
        <end position="34"/>
    </location>
</feature>
<accession>A0ABT2J9C7</accession>
<gene>
    <name evidence="3" type="ORF">JT362_15210</name>
</gene>
<proteinExistence type="predicted"/>
<dbReference type="RefSeq" id="WP_260191873.1">
    <property type="nucleotide sequence ID" value="NZ_JAFFZE010000012.1"/>
</dbReference>
<evidence type="ECO:0000313" key="4">
    <source>
        <dbReference type="Proteomes" id="UP001156441"/>
    </source>
</evidence>
<comment type="caution">
    <text evidence="3">The sequence shown here is derived from an EMBL/GenBank/DDBJ whole genome shotgun (WGS) entry which is preliminary data.</text>
</comment>
<reference evidence="3 4" key="1">
    <citation type="submission" date="2021-02" db="EMBL/GenBank/DDBJ databases">
        <title>Actinophytocola xerophila sp. nov., isolated from soil of cotton cropping field.</title>
        <authorList>
            <person name="Huang R."/>
            <person name="Chen X."/>
            <person name="Ge X."/>
            <person name="Liu W."/>
        </authorList>
    </citation>
    <scope>NUCLEOTIDE SEQUENCE [LARGE SCALE GENOMIC DNA]</scope>
    <source>
        <strain evidence="3 4">S1-96</strain>
    </source>
</reference>
<keyword evidence="4" id="KW-1185">Reference proteome</keyword>
<evidence type="ECO:0000313" key="3">
    <source>
        <dbReference type="EMBL" id="MCT2584472.1"/>
    </source>
</evidence>
<dbReference type="InterPro" id="IPR006311">
    <property type="entry name" value="TAT_signal"/>
</dbReference>
<dbReference type="PROSITE" id="PS51318">
    <property type="entry name" value="TAT"/>
    <property type="match status" value="1"/>
</dbReference>
<protein>
    <recommendedName>
        <fullName evidence="5">Twin-arginine translocation signal domain-containing protein</fullName>
    </recommendedName>
</protein>
<feature type="region of interest" description="Disordered" evidence="1">
    <location>
        <begin position="28"/>
        <end position="64"/>
    </location>
</feature>
<keyword evidence="2" id="KW-0732">Signal</keyword>